<reference evidence="2" key="3">
    <citation type="submission" date="2015-06" db="UniProtKB">
        <authorList>
            <consortium name="EnsemblMetazoa"/>
        </authorList>
    </citation>
    <scope>IDENTIFICATION</scope>
</reference>
<dbReference type="STRING" id="6412.T1EK37"/>
<evidence type="ECO:0000313" key="3">
    <source>
        <dbReference type="Proteomes" id="UP000015101"/>
    </source>
</evidence>
<dbReference type="KEGG" id="hro:HELRODRAFT_147979"/>
<accession>T1EK37</accession>
<dbReference type="CTD" id="20196937"/>
<reference evidence="3" key="1">
    <citation type="submission" date="2012-12" db="EMBL/GenBank/DDBJ databases">
        <authorList>
            <person name="Hellsten U."/>
            <person name="Grimwood J."/>
            <person name="Chapman J.A."/>
            <person name="Shapiro H."/>
            <person name="Aerts A."/>
            <person name="Otillar R.P."/>
            <person name="Terry A.Y."/>
            <person name="Boore J.L."/>
            <person name="Simakov O."/>
            <person name="Marletaz F."/>
            <person name="Cho S.-J."/>
            <person name="Edsinger-Gonzales E."/>
            <person name="Havlak P."/>
            <person name="Kuo D.-H."/>
            <person name="Larsson T."/>
            <person name="Lv J."/>
            <person name="Arendt D."/>
            <person name="Savage R."/>
            <person name="Osoegawa K."/>
            <person name="de Jong P."/>
            <person name="Lindberg D.R."/>
            <person name="Seaver E.C."/>
            <person name="Weisblat D.A."/>
            <person name="Putnam N.H."/>
            <person name="Grigoriev I.V."/>
            <person name="Rokhsar D.S."/>
        </authorList>
    </citation>
    <scope>NUCLEOTIDE SEQUENCE</scope>
</reference>
<keyword evidence="3" id="KW-1185">Reference proteome</keyword>
<dbReference type="AlphaFoldDB" id="T1EK37"/>
<dbReference type="InParanoid" id="T1EK37"/>
<dbReference type="OMA" id="SYTWFES"/>
<proteinExistence type="predicted"/>
<dbReference type="Proteomes" id="UP000015101">
    <property type="component" value="Unassembled WGS sequence"/>
</dbReference>
<dbReference type="HOGENOM" id="CLU_214135_0_0_1"/>
<dbReference type="EMBL" id="AMQM01001537">
    <property type="status" value="NOT_ANNOTATED_CDS"/>
    <property type="molecule type" value="Genomic_DNA"/>
</dbReference>
<evidence type="ECO:0000313" key="2">
    <source>
        <dbReference type="EnsemblMetazoa" id="HelroP147979"/>
    </source>
</evidence>
<dbReference type="RefSeq" id="XP_009027371.1">
    <property type="nucleotide sequence ID" value="XM_009029123.1"/>
</dbReference>
<dbReference type="EnsemblMetazoa" id="HelroT147979">
    <property type="protein sequence ID" value="HelroP147979"/>
    <property type="gene ID" value="HelroG147979"/>
</dbReference>
<name>T1EK37_HELRO</name>
<dbReference type="EMBL" id="KB097571">
    <property type="protein sequence ID" value="ESN94271.1"/>
    <property type="molecule type" value="Genomic_DNA"/>
</dbReference>
<protein>
    <submittedName>
        <fullName evidence="1 2">Uncharacterized protein</fullName>
    </submittedName>
</protein>
<evidence type="ECO:0000313" key="1">
    <source>
        <dbReference type="EMBL" id="ESN94271.1"/>
    </source>
</evidence>
<dbReference type="GeneID" id="20196937"/>
<gene>
    <name evidence="2" type="primary">20196937</name>
    <name evidence="1" type="ORF">HELRODRAFT_147979</name>
</gene>
<dbReference type="OrthoDB" id="6283029at2759"/>
<organism evidence="2 3">
    <name type="scientific">Helobdella robusta</name>
    <name type="common">Californian leech</name>
    <dbReference type="NCBI Taxonomy" id="6412"/>
    <lineage>
        <taxon>Eukaryota</taxon>
        <taxon>Metazoa</taxon>
        <taxon>Spiralia</taxon>
        <taxon>Lophotrochozoa</taxon>
        <taxon>Annelida</taxon>
        <taxon>Clitellata</taxon>
        <taxon>Hirudinea</taxon>
        <taxon>Rhynchobdellida</taxon>
        <taxon>Glossiphoniidae</taxon>
        <taxon>Helobdella</taxon>
    </lineage>
</organism>
<sequence>IGIRGSSYTWFESYLKSRRQYVSIDGNKSENVIVKYSVPQGSVLGPLLFIIFV</sequence>
<reference evidence="1 3" key="2">
    <citation type="journal article" date="2013" name="Nature">
        <title>Insights into bilaterian evolution from three spiralian genomes.</title>
        <authorList>
            <person name="Simakov O."/>
            <person name="Marletaz F."/>
            <person name="Cho S.J."/>
            <person name="Edsinger-Gonzales E."/>
            <person name="Havlak P."/>
            <person name="Hellsten U."/>
            <person name="Kuo D.H."/>
            <person name="Larsson T."/>
            <person name="Lv J."/>
            <person name="Arendt D."/>
            <person name="Savage R."/>
            <person name="Osoegawa K."/>
            <person name="de Jong P."/>
            <person name="Grimwood J."/>
            <person name="Chapman J.A."/>
            <person name="Shapiro H."/>
            <person name="Aerts A."/>
            <person name="Otillar R.P."/>
            <person name="Terry A.Y."/>
            <person name="Boore J.L."/>
            <person name="Grigoriev I.V."/>
            <person name="Lindberg D.R."/>
            <person name="Seaver E.C."/>
            <person name="Weisblat D.A."/>
            <person name="Putnam N.H."/>
            <person name="Rokhsar D.S."/>
        </authorList>
    </citation>
    <scope>NUCLEOTIDE SEQUENCE</scope>
</reference>